<protein>
    <recommendedName>
        <fullName evidence="1">Retrovirus-related Pol polyprotein from transposon TNT 1-94-like beta-barrel domain-containing protein</fullName>
    </recommendedName>
</protein>
<dbReference type="Pfam" id="PF22936">
    <property type="entry name" value="Pol_BBD"/>
    <property type="match status" value="1"/>
</dbReference>
<evidence type="ECO:0000259" key="1">
    <source>
        <dbReference type="Pfam" id="PF22936"/>
    </source>
</evidence>
<organism evidence="2">
    <name type="scientific">Ananas comosus var. bracteatus</name>
    <name type="common">red pineapple</name>
    <dbReference type="NCBI Taxonomy" id="296719"/>
    <lineage>
        <taxon>Eukaryota</taxon>
        <taxon>Viridiplantae</taxon>
        <taxon>Streptophyta</taxon>
        <taxon>Embryophyta</taxon>
        <taxon>Tracheophyta</taxon>
        <taxon>Spermatophyta</taxon>
        <taxon>Magnoliopsida</taxon>
        <taxon>Liliopsida</taxon>
        <taxon>Poales</taxon>
        <taxon>Bromeliaceae</taxon>
        <taxon>Bromelioideae</taxon>
        <taxon>Ananas</taxon>
    </lineage>
</organism>
<sequence length="228" mass="25231">MIAKKFSNPKKGIRKCIYCNSDNHLIETCFKLHGYLEWHPKGKSRSTTGSSKNNLAPTTNAGLMAKSGISNSAYSSSVLTWTSDWIIDTGATDHMTCDRSKFTNLLSNNSKPVITNANGISSLVTEMDVVLISPSLSISNVLFVPSLNHNLLLVSQLTKSHNCVVIFFPTHCVLQNIHTKEKIGSGKRSGGLYNLEGDIQHTNGEVHANFMTDTLQNKNKETIWLRHR</sequence>
<dbReference type="EMBL" id="LR862150">
    <property type="protein sequence ID" value="CAD1832754.1"/>
    <property type="molecule type" value="Genomic_DNA"/>
</dbReference>
<dbReference type="InterPro" id="IPR054722">
    <property type="entry name" value="PolX-like_BBD"/>
</dbReference>
<feature type="domain" description="Retrovirus-related Pol polyprotein from transposon TNT 1-94-like beta-barrel" evidence="1">
    <location>
        <begin position="85"/>
        <end position="160"/>
    </location>
</feature>
<accession>A0A6V7PPH7</accession>
<gene>
    <name evidence="2" type="ORF">CB5_LOCUS15965</name>
</gene>
<dbReference type="AlphaFoldDB" id="A0A6V7PPH7"/>
<evidence type="ECO:0000313" key="2">
    <source>
        <dbReference type="EMBL" id="CAD1832754.1"/>
    </source>
</evidence>
<proteinExistence type="predicted"/>
<name>A0A6V7PPH7_ANACO</name>
<reference evidence="2" key="1">
    <citation type="submission" date="2020-07" db="EMBL/GenBank/DDBJ databases">
        <authorList>
            <person name="Lin J."/>
        </authorList>
    </citation>
    <scope>NUCLEOTIDE SEQUENCE</scope>
</reference>